<dbReference type="PANTHER" id="PTHR38430:SF1">
    <property type="entry name" value="PROTEIN-ARGININE KINASE ACTIVATOR PROTEIN"/>
    <property type="match status" value="1"/>
</dbReference>
<feature type="domain" description="UVR" evidence="1">
    <location>
        <begin position="123"/>
        <end position="158"/>
    </location>
</feature>
<dbReference type="Pfam" id="PF02151">
    <property type="entry name" value="UVR"/>
    <property type="match status" value="1"/>
</dbReference>
<name>A0A0S7WLP3_UNCT6</name>
<dbReference type="InterPro" id="IPR025542">
    <property type="entry name" value="YacH"/>
</dbReference>
<dbReference type="PIRSF" id="PIRSF015034">
    <property type="entry name" value="YacH"/>
    <property type="match status" value="1"/>
</dbReference>
<evidence type="ECO:0000313" key="2">
    <source>
        <dbReference type="EMBL" id="KPJ50524.1"/>
    </source>
</evidence>
<organism evidence="2 3">
    <name type="scientific">candidate division TA06 bacterium DG_26</name>
    <dbReference type="NCBI Taxonomy" id="1703771"/>
    <lineage>
        <taxon>Bacteria</taxon>
        <taxon>Bacteria division TA06</taxon>
    </lineage>
</organism>
<dbReference type="GO" id="GO:0005507">
    <property type="term" value="F:copper ion binding"/>
    <property type="evidence" value="ECO:0007669"/>
    <property type="project" value="TreeGrafter"/>
</dbReference>
<dbReference type="GO" id="GO:0008270">
    <property type="term" value="F:zinc ion binding"/>
    <property type="evidence" value="ECO:0007669"/>
    <property type="project" value="TreeGrafter"/>
</dbReference>
<comment type="caution">
    <text evidence="2">The sequence shown here is derived from an EMBL/GenBank/DDBJ whole genome shotgun (WGS) entry which is preliminary data.</text>
</comment>
<accession>A0A0S7WLP3</accession>
<dbReference type="InterPro" id="IPR001943">
    <property type="entry name" value="UVR_dom"/>
</dbReference>
<dbReference type="GO" id="GO:0046870">
    <property type="term" value="F:cadmium ion binding"/>
    <property type="evidence" value="ECO:0007669"/>
    <property type="project" value="TreeGrafter"/>
</dbReference>
<evidence type="ECO:0000313" key="3">
    <source>
        <dbReference type="Proteomes" id="UP000051124"/>
    </source>
</evidence>
<gene>
    <name evidence="2" type="ORF">AMJ40_02660</name>
</gene>
<dbReference type="Gene3D" id="4.10.860.10">
    <property type="entry name" value="UVR domain"/>
    <property type="match status" value="1"/>
</dbReference>
<evidence type="ECO:0000259" key="1">
    <source>
        <dbReference type="PROSITE" id="PS50151"/>
    </source>
</evidence>
<dbReference type="EMBL" id="LIZT01000019">
    <property type="protein sequence ID" value="KPJ50524.1"/>
    <property type="molecule type" value="Genomic_DNA"/>
</dbReference>
<proteinExistence type="predicted"/>
<dbReference type="Proteomes" id="UP000051124">
    <property type="component" value="Unassembled WGS sequence"/>
</dbReference>
<reference evidence="2 3" key="1">
    <citation type="journal article" date="2015" name="Microbiome">
        <title>Genomic resolution of linkages in carbon, nitrogen, and sulfur cycling among widespread estuary sediment bacteria.</title>
        <authorList>
            <person name="Baker B.J."/>
            <person name="Lazar C.S."/>
            <person name="Teske A.P."/>
            <person name="Dick G.J."/>
        </authorList>
    </citation>
    <scope>NUCLEOTIDE SEQUENCE [LARGE SCALE GENOMIC DNA]</scope>
    <source>
        <strain evidence="2">DG_26</strain>
    </source>
</reference>
<dbReference type="PANTHER" id="PTHR38430">
    <property type="entry name" value="PROTEIN-ARGININE KINASE ACTIVATOR PROTEIN"/>
    <property type="match status" value="1"/>
</dbReference>
<protein>
    <recommendedName>
        <fullName evidence="1">UVR domain-containing protein</fullName>
    </recommendedName>
</protein>
<dbReference type="InterPro" id="IPR036876">
    <property type="entry name" value="UVR_dom_sf"/>
</dbReference>
<dbReference type="GO" id="GO:0050897">
    <property type="term" value="F:cobalt ion binding"/>
    <property type="evidence" value="ECO:0007669"/>
    <property type="project" value="TreeGrafter"/>
</dbReference>
<dbReference type="PROSITE" id="PS50151">
    <property type="entry name" value="UVR"/>
    <property type="match status" value="1"/>
</dbReference>
<dbReference type="SUPFAM" id="SSF46600">
    <property type="entry name" value="C-terminal UvrC-binding domain of UvrB"/>
    <property type="match status" value="1"/>
</dbReference>
<dbReference type="GO" id="GO:1990170">
    <property type="term" value="P:stress response to cadmium ion"/>
    <property type="evidence" value="ECO:0007669"/>
    <property type="project" value="TreeGrafter"/>
</dbReference>
<dbReference type="AlphaFoldDB" id="A0A0S7WLP3"/>
<sequence length="167" mass="19177">MLCEDCGKREATLQYTEVSGDKETVYHLCEECAQQRGYVKPKSSPTEYYLEFGLGGELTKEEEKLRCNCGLTFADFRGTGRLGCVNCYVTFSEQLKSLMQRIHGATKHVGKVVTKDGEYLRLKRRTIKLEEQLKKAVAQENFEAAADLRDQIRELNKLKSKKRKPRD</sequence>
<dbReference type="GO" id="GO:1990169">
    <property type="term" value="P:stress response to copper ion"/>
    <property type="evidence" value="ECO:0007669"/>
    <property type="project" value="TreeGrafter"/>
</dbReference>